<accession>A0AAN5C6J7</accession>
<dbReference type="EMBL" id="BTRK01000001">
    <property type="protein sequence ID" value="GMR30396.1"/>
    <property type="molecule type" value="Genomic_DNA"/>
</dbReference>
<dbReference type="AlphaFoldDB" id="A0AAN5C6J7"/>
<protein>
    <submittedName>
        <fullName evidence="1">Uncharacterized protein</fullName>
    </submittedName>
</protein>
<name>A0AAN5C6J7_9BILA</name>
<dbReference type="Proteomes" id="UP001328107">
    <property type="component" value="Unassembled WGS sequence"/>
</dbReference>
<feature type="non-terminal residue" evidence="1">
    <location>
        <position position="1"/>
    </location>
</feature>
<organism evidence="1 2">
    <name type="scientific">Pristionchus mayeri</name>
    <dbReference type="NCBI Taxonomy" id="1317129"/>
    <lineage>
        <taxon>Eukaryota</taxon>
        <taxon>Metazoa</taxon>
        <taxon>Ecdysozoa</taxon>
        <taxon>Nematoda</taxon>
        <taxon>Chromadorea</taxon>
        <taxon>Rhabditida</taxon>
        <taxon>Rhabditina</taxon>
        <taxon>Diplogasteromorpha</taxon>
        <taxon>Diplogasteroidea</taxon>
        <taxon>Neodiplogasteridae</taxon>
        <taxon>Pristionchus</taxon>
    </lineage>
</organism>
<evidence type="ECO:0000313" key="2">
    <source>
        <dbReference type="Proteomes" id="UP001328107"/>
    </source>
</evidence>
<proteinExistence type="predicted"/>
<comment type="caution">
    <text evidence="1">The sequence shown here is derived from an EMBL/GenBank/DDBJ whole genome shotgun (WGS) entry which is preliminary data.</text>
</comment>
<sequence>LVELQEKLTKTEKERDRVIAIAGGHLANVEQLKKRVAVLEGLVDSKTGIVAASKKEKELENKVNDLTNQLEEQLE</sequence>
<evidence type="ECO:0000313" key="1">
    <source>
        <dbReference type="EMBL" id="GMR30396.1"/>
    </source>
</evidence>
<feature type="non-terminal residue" evidence="1">
    <location>
        <position position="75"/>
    </location>
</feature>
<gene>
    <name evidence="1" type="ORF">PMAYCL1PPCAC_00591</name>
</gene>
<reference evidence="2" key="1">
    <citation type="submission" date="2022-10" db="EMBL/GenBank/DDBJ databases">
        <title>Genome assembly of Pristionchus species.</title>
        <authorList>
            <person name="Yoshida K."/>
            <person name="Sommer R.J."/>
        </authorList>
    </citation>
    <scope>NUCLEOTIDE SEQUENCE [LARGE SCALE GENOMIC DNA]</scope>
    <source>
        <strain evidence="2">RS5460</strain>
    </source>
</reference>
<keyword evidence="2" id="KW-1185">Reference proteome</keyword>